<evidence type="ECO:0000256" key="2">
    <source>
        <dbReference type="SAM" id="MobiDB-lite"/>
    </source>
</evidence>
<dbReference type="InterPro" id="IPR000119">
    <property type="entry name" value="Hist_DNA-bd"/>
</dbReference>
<dbReference type="PANTHER" id="PTHR33175">
    <property type="entry name" value="DNA-BINDING PROTEIN HU"/>
    <property type="match status" value="1"/>
</dbReference>
<sequence length="223" mass="25003">MLARVHSTLECHFKFPHTNENREKSMVQLWTRRLHRRPKNLSYLQKTMFVQRSTVVLSRGMCTSMCQHRAVSTALPLFISHNAVGTKSVGSSHGSIQRSNFSTTSGDSDTTTTTNKATETTTTTTPSTPTKLTITRQKIAQEIAQNHDLSVVKSQRILNTVLDTIVEAVGEQKKVTLKNFGTFEGYMSKQRFGVNPSTREPISIPAKRRIRFKASDAFKKGTN</sequence>
<dbReference type="SMART" id="SM00411">
    <property type="entry name" value="BHL"/>
    <property type="match status" value="1"/>
</dbReference>
<feature type="compositionally biased region" description="Polar residues" evidence="2">
    <location>
        <begin position="87"/>
        <end position="101"/>
    </location>
</feature>
<dbReference type="Proteomes" id="UP000693970">
    <property type="component" value="Unassembled WGS sequence"/>
</dbReference>
<reference evidence="3" key="2">
    <citation type="submission" date="2021-04" db="EMBL/GenBank/DDBJ databases">
        <authorList>
            <person name="Podell S."/>
        </authorList>
    </citation>
    <scope>NUCLEOTIDE SEQUENCE</scope>
    <source>
        <strain evidence="3">Hildebrandi</strain>
    </source>
</reference>
<dbReference type="GO" id="GO:0030527">
    <property type="term" value="F:structural constituent of chromatin"/>
    <property type="evidence" value="ECO:0007669"/>
    <property type="project" value="InterPro"/>
</dbReference>
<evidence type="ECO:0000313" key="3">
    <source>
        <dbReference type="EMBL" id="KAG7354687.1"/>
    </source>
</evidence>
<evidence type="ECO:0000313" key="4">
    <source>
        <dbReference type="Proteomes" id="UP000693970"/>
    </source>
</evidence>
<organism evidence="3 4">
    <name type="scientific">Nitzschia inconspicua</name>
    <dbReference type="NCBI Taxonomy" id="303405"/>
    <lineage>
        <taxon>Eukaryota</taxon>
        <taxon>Sar</taxon>
        <taxon>Stramenopiles</taxon>
        <taxon>Ochrophyta</taxon>
        <taxon>Bacillariophyta</taxon>
        <taxon>Bacillariophyceae</taxon>
        <taxon>Bacillariophycidae</taxon>
        <taxon>Bacillariales</taxon>
        <taxon>Bacillariaceae</taxon>
        <taxon>Nitzschia</taxon>
    </lineage>
</organism>
<dbReference type="PANTHER" id="PTHR33175:SF3">
    <property type="entry name" value="DNA-BINDING PROTEIN HU-BETA"/>
    <property type="match status" value="1"/>
</dbReference>
<dbReference type="GO" id="GO:0003677">
    <property type="term" value="F:DNA binding"/>
    <property type="evidence" value="ECO:0007669"/>
    <property type="project" value="UniProtKB-KW"/>
</dbReference>
<reference evidence="3" key="1">
    <citation type="journal article" date="2021" name="Sci. Rep.">
        <title>Diploid genomic architecture of Nitzschia inconspicua, an elite biomass production diatom.</title>
        <authorList>
            <person name="Oliver A."/>
            <person name="Podell S."/>
            <person name="Pinowska A."/>
            <person name="Traller J.C."/>
            <person name="Smith S.R."/>
            <person name="McClure R."/>
            <person name="Beliaev A."/>
            <person name="Bohutskyi P."/>
            <person name="Hill E.A."/>
            <person name="Rabines A."/>
            <person name="Zheng H."/>
            <person name="Allen L.Z."/>
            <person name="Kuo A."/>
            <person name="Grigoriev I.V."/>
            <person name="Allen A.E."/>
            <person name="Hazlebeck D."/>
            <person name="Allen E.E."/>
        </authorList>
    </citation>
    <scope>NUCLEOTIDE SEQUENCE</scope>
    <source>
        <strain evidence="3">Hildebrandi</strain>
    </source>
</reference>
<keyword evidence="1 3" id="KW-0238">DNA-binding</keyword>
<name>A0A9K3PPC4_9STRA</name>
<feature type="compositionally biased region" description="Low complexity" evidence="2">
    <location>
        <begin position="102"/>
        <end position="130"/>
    </location>
</feature>
<keyword evidence="4" id="KW-1185">Reference proteome</keyword>
<feature type="region of interest" description="Disordered" evidence="2">
    <location>
        <begin position="87"/>
        <end position="130"/>
    </location>
</feature>
<proteinExistence type="predicted"/>
<dbReference type="CDD" id="cd13831">
    <property type="entry name" value="HU"/>
    <property type="match status" value="1"/>
</dbReference>
<protein>
    <submittedName>
        <fullName evidence="3">Bacterial DNA-binding domain containing protein</fullName>
    </submittedName>
</protein>
<accession>A0A9K3PPC4</accession>
<evidence type="ECO:0000256" key="1">
    <source>
        <dbReference type="ARBA" id="ARBA00023125"/>
    </source>
</evidence>
<dbReference type="OrthoDB" id="47346at2759"/>
<dbReference type="Pfam" id="PF00216">
    <property type="entry name" value="Bac_DNA_binding"/>
    <property type="match status" value="1"/>
</dbReference>
<dbReference type="EMBL" id="JAGRRH010000016">
    <property type="protein sequence ID" value="KAG7354687.1"/>
    <property type="molecule type" value="Genomic_DNA"/>
</dbReference>
<gene>
    <name evidence="3" type="ORF">IV203_004043</name>
</gene>
<comment type="caution">
    <text evidence="3">The sequence shown here is derived from an EMBL/GenBank/DDBJ whole genome shotgun (WGS) entry which is preliminary data.</text>
</comment>
<dbReference type="AlphaFoldDB" id="A0A9K3PPC4"/>